<protein>
    <submittedName>
        <fullName evidence="1">Uncharacterized protein</fullName>
    </submittedName>
</protein>
<dbReference type="KEGG" id="bca:BCE_2358"/>
<evidence type="ECO:0000313" key="2">
    <source>
        <dbReference type="Proteomes" id="UP000002527"/>
    </source>
</evidence>
<proteinExistence type="predicted"/>
<gene>
    <name evidence="1" type="ordered locus">BCE_2358</name>
</gene>
<dbReference type="Proteomes" id="UP000002527">
    <property type="component" value="Chromosome"/>
</dbReference>
<accession>Q738N6</accession>
<organism evidence="1 2">
    <name type="scientific">Bacillus cereus (strain ATCC 10987 / NRS 248)</name>
    <dbReference type="NCBI Taxonomy" id="222523"/>
    <lineage>
        <taxon>Bacteria</taxon>
        <taxon>Bacillati</taxon>
        <taxon>Bacillota</taxon>
        <taxon>Bacilli</taxon>
        <taxon>Bacillales</taxon>
        <taxon>Bacillaceae</taxon>
        <taxon>Bacillus</taxon>
        <taxon>Bacillus cereus group</taxon>
    </lineage>
</organism>
<dbReference type="HOGENOM" id="CLU_3371822_0_0_9"/>
<dbReference type="EMBL" id="AE017194">
    <property type="protein sequence ID" value="AAS41276.1"/>
    <property type="molecule type" value="Genomic_DNA"/>
</dbReference>
<dbReference type="AlphaFoldDB" id="Q738N6"/>
<name>Q738N6_BACC1</name>
<evidence type="ECO:0000313" key="1">
    <source>
        <dbReference type="EMBL" id="AAS41276.1"/>
    </source>
</evidence>
<sequence length="34" mass="4082">MRAINEASTDKIVTESYIECKDSIFELKYKRNER</sequence>
<reference evidence="1 2" key="1">
    <citation type="journal article" date="2004" name="Nucleic Acids Res.">
        <title>The genome sequence of Bacillus cereus ATCC 10987 reveals metabolic adaptations and a large plasmid related to Bacillus anthracis pXO1.</title>
        <authorList>
            <person name="Rasko D.A."/>
            <person name="Ravel J."/>
            <person name="Okstad O.A."/>
            <person name="Helgason E."/>
            <person name="Cer R.Z."/>
            <person name="Jiang L."/>
            <person name="Shores K.A."/>
            <person name="Fouts D.E."/>
            <person name="Tourasse N.J."/>
            <person name="Angiuoli S.V."/>
            <person name="Kolonay J."/>
            <person name="Nelson W.C."/>
            <person name="Kolsto A.-B."/>
            <person name="Fraser C.M."/>
            <person name="Read T.D."/>
        </authorList>
    </citation>
    <scope>NUCLEOTIDE SEQUENCE [LARGE SCALE GENOMIC DNA]</scope>
    <source>
        <strain evidence="2">ATCC 10987 / NRS 248</strain>
    </source>
</reference>